<dbReference type="InterPro" id="IPR049883">
    <property type="entry name" value="NOTCH1_EGF-like"/>
</dbReference>
<accession>A0A6P8J2L1</accession>
<dbReference type="PANTHER" id="PTHR47333">
    <property type="entry name" value="VON WILLEBRAND FACTOR C AND EGF DOMAIN-CONTAINING PROTEIN"/>
    <property type="match status" value="1"/>
</dbReference>
<dbReference type="InterPro" id="IPR000742">
    <property type="entry name" value="EGF"/>
</dbReference>
<dbReference type="FunFam" id="2.10.25.10:FF:000240">
    <property type="entry name" value="Vitamin K-dependent protein S"/>
    <property type="match status" value="4"/>
</dbReference>
<evidence type="ECO:0000256" key="1">
    <source>
        <dbReference type="ARBA" id="ARBA00004613"/>
    </source>
</evidence>
<dbReference type="InterPro" id="IPR000152">
    <property type="entry name" value="EGF-type_Asp/Asn_hydroxyl_site"/>
</dbReference>
<dbReference type="GO" id="GO:0005509">
    <property type="term" value="F:calcium ion binding"/>
    <property type="evidence" value="ECO:0007669"/>
    <property type="project" value="InterPro"/>
</dbReference>
<keyword evidence="4 9" id="KW-0245">EGF-like domain</keyword>
<keyword evidence="8" id="KW-0325">Glycoprotein</keyword>
<keyword evidence="6" id="KW-0677">Repeat</keyword>
<dbReference type="KEGG" id="aten:116307690"/>
<evidence type="ECO:0000313" key="14">
    <source>
        <dbReference type="RefSeq" id="XP_031573833.1"/>
    </source>
</evidence>
<evidence type="ECO:0000256" key="7">
    <source>
        <dbReference type="ARBA" id="ARBA00023157"/>
    </source>
</evidence>
<evidence type="ECO:0000313" key="15">
    <source>
        <dbReference type="RefSeq" id="XP_031573834.1"/>
    </source>
</evidence>
<protein>
    <submittedName>
        <fullName evidence="13 14">Matrilin-2-like isoform X1</fullName>
    </submittedName>
</protein>
<dbReference type="SUPFAM" id="SSF57196">
    <property type="entry name" value="EGF/Laminin"/>
    <property type="match status" value="2"/>
</dbReference>
<evidence type="ECO:0000313" key="12">
    <source>
        <dbReference type="Proteomes" id="UP000515163"/>
    </source>
</evidence>
<feature type="signal peptide" evidence="10">
    <location>
        <begin position="1"/>
        <end position="24"/>
    </location>
</feature>
<organism evidence="12 13">
    <name type="scientific">Actinia tenebrosa</name>
    <name type="common">Australian red waratah sea anemone</name>
    <dbReference type="NCBI Taxonomy" id="6105"/>
    <lineage>
        <taxon>Eukaryota</taxon>
        <taxon>Metazoa</taxon>
        <taxon>Cnidaria</taxon>
        <taxon>Anthozoa</taxon>
        <taxon>Hexacorallia</taxon>
        <taxon>Actiniaria</taxon>
        <taxon>Actiniidae</taxon>
        <taxon>Actinia</taxon>
    </lineage>
</organism>
<keyword evidence="7" id="KW-1015">Disulfide bond</keyword>
<evidence type="ECO:0000313" key="13">
    <source>
        <dbReference type="RefSeq" id="XP_031573832.1"/>
    </source>
</evidence>
<dbReference type="SMART" id="SM00181">
    <property type="entry name" value="EGF"/>
    <property type="match status" value="8"/>
</dbReference>
<dbReference type="PROSITE" id="PS50026">
    <property type="entry name" value="EGF_3"/>
    <property type="match status" value="5"/>
</dbReference>
<dbReference type="Pfam" id="PF14670">
    <property type="entry name" value="FXa_inhibition"/>
    <property type="match status" value="2"/>
</dbReference>
<dbReference type="RefSeq" id="XP_031573832.1">
    <property type="nucleotide sequence ID" value="XM_031717972.1"/>
</dbReference>
<evidence type="ECO:0000256" key="8">
    <source>
        <dbReference type="ARBA" id="ARBA00023180"/>
    </source>
</evidence>
<evidence type="ECO:0000256" key="6">
    <source>
        <dbReference type="ARBA" id="ARBA00022737"/>
    </source>
</evidence>
<evidence type="ECO:0000256" key="3">
    <source>
        <dbReference type="ARBA" id="ARBA00022525"/>
    </source>
</evidence>
<dbReference type="GO" id="GO:0005576">
    <property type="term" value="C:extracellular region"/>
    <property type="evidence" value="ECO:0007669"/>
    <property type="project" value="UniProtKB-SubCell"/>
</dbReference>
<evidence type="ECO:0000256" key="5">
    <source>
        <dbReference type="ARBA" id="ARBA00022729"/>
    </source>
</evidence>
<evidence type="ECO:0000256" key="2">
    <source>
        <dbReference type="ARBA" id="ARBA00006373"/>
    </source>
</evidence>
<dbReference type="Pfam" id="PF12662">
    <property type="entry name" value="cEGF"/>
    <property type="match status" value="2"/>
</dbReference>
<dbReference type="SMART" id="SM00179">
    <property type="entry name" value="EGF_CA"/>
    <property type="match status" value="6"/>
</dbReference>
<dbReference type="InterPro" id="IPR018097">
    <property type="entry name" value="EGF_Ca-bd_CS"/>
</dbReference>
<dbReference type="InterPro" id="IPR001881">
    <property type="entry name" value="EGF-like_Ca-bd_dom"/>
</dbReference>
<evidence type="ECO:0000256" key="4">
    <source>
        <dbReference type="ARBA" id="ARBA00022536"/>
    </source>
</evidence>
<dbReference type="PROSITE" id="PS00010">
    <property type="entry name" value="ASX_HYDROXYL"/>
    <property type="match status" value="5"/>
</dbReference>
<evidence type="ECO:0000256" key="9">
    <source>
        <dbReference type="PROSITE-ProRule" id="PRU00076"/>
    </source>
</evidence>
<dbReference type="PROSITE" id="PS01187">
    <property type="entry name" value="EGF_CA"/>
    <property type="match status" value="3"/>
</dbReference>
<dbReference type="GeneID" id="116307690"/>
<comment type="caution">
    <text evidence="9">Lacks conserved residue(s) required for the propagation of feature annotation.</text>
</comment>
<evidence type="ECO:0000259" key="11">
    <source>
        <dbReference type="PROSITE" id="PS50026"/>
    </source>
</evidence>
<feature type="domain" description="EGF-like" evidence="11">
    <location>
        <begin position="285"/>
        <end position="319"/>
    </location>
</feature>
<keyword evidence="12" id="KW-1185">Reference proteome</keyword>
<dbReference type="InterPro" id="IPR026823">
    <property type="entry name" value="cEGF"/>
</dbReference>
<sequence>MKFQRLSLVLWTVTLAFCLGKGKARRNRLPIPTSLLVPDANGIDVILEAEELLEKTKIFSDDHDMIKRIAIVEASFNRTSNDGGLWQVEKCIFRGVTQNRRKYKQLAALQKLVRRRLGITWSRVRHYDLRRPLYSIVAARLFLEVAVDSYPKSLKNQAHLWSEKYHKCTESGKNTRSPPPDRKRRSEDVYIKVVKSSCNSGYNKCTHFCHELPQGKTACSCRKGFVLDSDGKSCKENKNPSDELKPICISNGNQCEHSCTRERGLVKCTCREGFILHDNGFSCVDLDECEYYPCDHDCHNTPGSFYCTCKKGYSIQTDKLSCKVIDLTEEQLNCSVNDIACFDRCPNCPCPKGMTRRNGHCIEIDECSLYKGVCHHNCLNTPKGYRCACSPGFTLDENGISCSDEDECKTGSHGCHHKCLNIPGSYFCSCAKGYRLDVNLRTCVDIDECALYSGICKGSSKCRNTLGSYECECPRGFIGHNQDVCIDDNECLRNNGGCSQRCQNLPGSYRCSCWHGYYLSPDRKTCLDIDECTRYRGLCHHSCINTPGGYKCICPPNQIQHANGLLCLPSA</sequence>
<feature type="chain" id="PRO_5044653274" evidence="10">
    <location>
        <begin position="25"/>
        <end position="571"/>
    </location>
</feature>
<dbReference type="RefSeq" id="XP_031573834.1">
    <property type="nucleotide sequence ID" value="XM_031717974.1"/>
</dbReference>
<dbReference type="RefSeq" id="XP_031573833.1">
    <property type="nucleotide sequence ID" value="XM_031717973.1"/>
</dbReference>
<dbReference type="RefSeq" id="XP_031573835.1">
    <property type="nucleotide sequence ID" value="XM_031717975.1"/>
</dbReference>
<dbReference type="Proteomes" id="UP000515163">
    <property type="component" value="Unplaced"/>
</dbReference>
<keyword evidence="5 10" id="KW-0732">Signal</keyword>
<feature type="domain" description="EGF-like" evidence="11">
    <location>
        <begin position="404"/>
        <end position="444"/>
    </location>
</feature>
<dbReference type="PANTHER" id="PTHR47333:SF4">
    <property type="entry name" value="EGF-LIKE DOMAIN-CONTAINING PROTEIN"/>
    <property type="match status" value="1"/>
</dbReference>
<dbReference type="PROSITE" id="PS01186">
    <property type="entry name" value="EGF_2"/>
    <property type="match status" value="3"/>
</dbReference>
<dbReference type="Pfam" id="PF07645">
    <property type="entry name" value="EGF_CA"/>
    <property type="match status" value="2"/>
</dbReference>
<dbReference type="FunFam" id="2.10.25.10:FF:000038">
    <property type="entry name" value="Fibrillin 2"/>
    <property type="match status" value="1"/>
</dbReference>
<feature type="domain" description="EGF-like" evidence="11">
    <location>
        <begin position="528"/>
        <end position="568"/>
    </location>
</feature>
<dbReference type="CDD" id="cd00054">
    <property type="entry name" value="EGF_CA"/>
    <property type="match status" value="2"/>
</dbReference>
<dbReference type="InterPro" id="IPR052080">
    <property type="entry name" value="vWF_C/EGF_Fibrillin"/>
</dbReference>
<comment type="similarity">
    <text evidence="2">Belongs to the EGF domain peptide family.</text>
</comment>
<reference evidence="13 14" key="1">
    <citation type="submission" date="2025-04" db="UniProtKB">
        <authorList>
            <consortium name="RefSeq"/>
        </authorList>
    </citation>
    <scope>IDENTIFICATION</scope>
    <source>
        <tissue evidence="13 14">Tentacle</tissue>
    </source>
</reference>
<evidence type="ECO:0000313" key="16">
    <source>
        <dbReference type="RefSeq" id="XP_031573835.1"/>
    </source>
</evidence>
<dbReference type="SUPFAM" id="SSF57184">
    <property type="entry name" value="Growth factor receptor domain"/>
    <property type="match status" value="2"/>
</dbReference>
<dbReference type="Gene3D" id="2.10.25.10">
    <property type="entry name" value="Laminin"/>
    <property type="match status" value="8"/>
</dbReference>
<comment type="subcellular location">
    <subcellularLocation>
        <location evidence="1">Secreted</location>
    </subcellularLocation>
</comment>
<evidence type="ECO:0000256" key="10">
    <source>
        <dbReference type="SAM" id="SignalP"/>
    </source>
</evidence>
<feature type="domain" description="EGF-like" evidence="11">
    <location>
        <begin position="445"/>
        <end position="483"/>
    </location>
</feature>
<keyword evidence="3" id="KW-0964">Secreted</keyword>
<proteinExistence type="inferred from homology"/>
<gene>
    <name evidence="13 14 15 16" type="primary">LOC116307690</name>
</gene>
<dbReference type="AlphaFoldDB" id="A0A6P8J2L1"/>
<dbReference type="OrthoDB" id="10045365at2759"/>
<name>A0A6P8J2L1_ACTTE</name>
<feature type="domain" description="EGF-like" evidence="11">
    <location>
        <begin position="363"/>
        <end position="403"/>
    </location>
</feature>
<dbReference type="InterPro" id="IPR009030">
    <property type="entry name" value="Growth_fac_rcpt_cys_sf"/>
</dbReference>